<dbReference type="PROSITE" id="PS50801">
    <property type="entry name" value="STAS"/>
    <property type="match status" value="1"/>
</dbReference>
<name>A0AAJ1FAA6_9GAMM</name>
<dbReference type="InterPro" id="IPR003658">
    <property type="entry name" value="Anti-sigma_ant"/>
</dbReference>
<accession>A0AAJ1FAA6</accession>
<proteinExistence type="inferred from homology"/>
<dbReference type="PANTHER" id="PTHR33495:SF2">
    <property type="entry name" value="ANTI-SIGMA FACTOR ANTAGONIST TM_1081-RELATED"/>
    <property type="match status" value="1"/>
</dbReference>
<dbReference type="GO" id="GO:0043856">
    <property type="term" value="F:anti-sigma factor antagonist activity"/>
    <property type="evidence" value="ECO:0007669"/>
    <property type="project" value="InterPro"/>
</dbReference>
<dbReference type="EMBL" id="JAKUDL010000002">
    <property type="protein sequence ID" value="MCH4293915.1"/>
    <property type="molecule type" value="Genomic_DNA"/>
</dbReference>
<evidence type="ECO:0000313" key="5">
    <source>
        <dbReference type="Proteomes" id="UP001297581"/>
    </source>
</evidence>
<dbReference type="CDD" id="cd07043">
    <property type="entry name" value="STAS_anti-anti-sigma_factors"/>
    <property type="match status" value="1"/>
</dbReference>
<dbReference type="PANTHER" id="PTHR33495">
    <property type="entry name" value="ANTI-SIGMA FACTOR ANTAGONIST TM_1081-RELATED-RELATED"/>
    <property type="match status" value="1"/>
</dbReference>
<evidence type="ECO:0000256" key="1">
    <source>
        <dbReference type="ARBA" id="ARBA00009013"/>
    </source>
</evidence>
<dbReference type="RefSeq" id="WP_240590378.1">
    <property type="nucleotide sequence ID" value="NZ_JAKUDL010000002.1"/>
</dbReference>
<feature type="domain" description="STAS" evidence="3">
    <location>
        <begin position="13"/>
        <end position="110"/>
    </location>
</feature>
<keyword evidence="5" id="KW-1185">Reference proteome</keyword>
<protein>
    <recommendedName>
        <fullName evidence="2">Anti-sigma factor antagonist</fullName>
    </recommendedName>
</protein>
<reference evidence="4 5" key="1">
    <citation type="submission" date="2022-02" db="EMBL/GenBank/DDBJ databases">
        <title>The genome sequence of Shewanella sp. 3B26.</title>
        <authorList>
            <person name="Du J."/>
        </authorList>
    </citation>
    <scope>NUCLEOTIDE SEQUENCE [LARGE SCALE GENOMIC DNA]</scope>
    <source>
        <strain evidence="4 5">3B26</strain>
    </source>
</reference>
<dbReference type="AlphaFoldDB" id="A0AAJ1FAA6"/>
<evidence type="ECO:0000313" key="4">
    <source>
        <dbReference type="EMBL" id="MCH4293915.1"/>
    </source>
</evidence>
<comment type="similarity">
    <text evidence="1 2">Belongs to the anti-sigma-factor antagonist family.</text>
</comment>
<sequence>MKFSPLPGGHASLITLPSEMVMAQTPTHRTALLKHMDAGATSLVLDLTQVRYMDSSGLSVLVSVYKRAKELSGDVVLLGPTDGVRALIELTRLHQIFDIYEDRQAAIRYVSAEH</sequence>
<organism evidence="4 5">
    <name type="scientific">Shewanella zhuhaiensis</name>
    <dbReference type="NCBI Taxonomy" id="2919576"/>
    <lineage>
        <taxon>Bacteria</taxon>
        <taxon>Pseudomonadati</taxon>
        <taxon>Pseudomonadota</taxon>
        <taxon>Gammaproteobacteria</taxon>
        <taxon>Alteromonadales</taxon>
        <taxon>Shewanellaceae</taxon>
        <taxon>Shewanella</taxon>
    </lineage>
</organism>
<dbReference type="InterPro" id="IPR036513">
    <property type="entry name" value="STAS_dom_sf"/>
</dbReference>
<dbReference type="Proteomes" id="UP001297581">
    <property type="component" value="Unassembled WGS sequence"/>
</dbReference>
<evidence type="ECO:0000256" key="2">
    <source>
        <dbReference type="RuleBase" id="RU003749"/>
    </source>
</evidence>
<dbReference type="InterPro" id="IPR002645">
    <property type="entry name" value="STAS_dom"/>
</dbReference>
<dbReference type="Gene3D" id="3.30.750.24">
    <property type="entry name" value="STAS domain"/>
    <property type="match status" value="1"/>
</dbReference>
<comment type="caution">
    <text evidence="4">The sequence shown here is derived from an EMBL/GenBank/DDBJ whole genome shotgun (WGS) entry which is preliminary data.</text>
</comment>
<dbReference type="SUPFAM" id="SSF52091">
    <property type="entry name" value="SpoIIaa-like"/>
    <property type="match status" value="1"/>
</dbReference>
<gene>
    <name evidence="4" type="ORF">MJ923_06300</name>
</gene>
<dbReference type="Pfam" id="PF01740">
    <property type="entry name" value="STAS"/>
    <property type="match status" value="1"/>
</dbReference>
<evidence type="ECO:0000259" key="3">
    <source>
        <dbReference type="PROSITE" id="PS50801"/>
    </source>
</evidence>
<dbReference type="NCBIfam" id="TIGR00377">
    <property type="entry name" value="ant_ant_sig"/>
    <property type="match status" value="1"/>
</dbReference>